<evidence type="ECO:0000313" key="2">
    <source>
        <dbReference type="Proteomes" id="UP000830639"/>
    </source>
</evidence>
<dbReference type="Proteomes" id="UP000830639">
    <property type="component" value="Chromosome"/>
</dbReference>
<evidence type="ECO:0000313" key="1">
    <source>
        <dbReference type="EMBL" id="UPM56337.1"/>
    </source>
</evidence>
<sequence length="147" mass="16878">MFEKKSIHDLELSDFNEFPIWKIVDYDVDNDDEMLVEPLFNEGESINKLDTYMVRIKGDLADGTEIYGIGDVDFGKNKIFNFTFQLSKTNWEVLNLPPAPDFVLEESGPIPFAKKLSKSIQNVYPMKLSADIPNSLFKTNIEMFIKA</sequence>
<accession>A0ABY4JR63</accession>
<reference evidence="1 2" key="1">
    <citation type="submission" date="2022-04" db="EMBL/GenBank/DDBJ databases">
        <title>Mechanism of arsenic methylation and mitigation arsenic toxicity by Bacillus sp. LH14 from an Arsenic-Contaminated Paddy Soil.</title>
        <authorList>
            <person name="Wang D."/>
        </authorList>
    </citation>
    <scope>NUCLEOTIDE SEQUENCE [LARGE SCALE GENOMIC DNA]</scope>
    <source>
        <strain evidence="1 2">LH14</strain>
    </source>
</reference>
<organism evidence="1 2">
    <name type="scientific">Gottfriedia acidiceleris</name>
    <dbReference type="NCBI Taxonomy" id="371036"/>
    <lineage>
        <taxon>Bacteria</taxon>
        <taxon>Bacillati</taxon>
        <taxon>Bacillota</taxon>
        <taxon>Bacilli</taxon>
        <taxon>Bacillales</taxon>
        <taxon>Bacillaceae</taxon>
        <taxon>Gottfriedia</taxon>
    </lineage>
</organism>
<gene>
    <name evidence="1" type="ORF">MY490_11090</name>
</gene>
<keyword evidence="2" id="KW-1185">Reference proteome</keyword>
<name>A0ABY4JR63_9BACI</name>
<dbReference type="RefSeq" id="WP_248269241.1">
    <property type="nucleotide sequence ID" value="NZ_CP096034.1"/>
</dbReference>
<proteinExistence type="predicted"/>
<dbReference type="EMBL" id="CP096034">
    <property type="protein sequence ID" value="UPM56337.1"/>
    <property type="molecule type" value="Genomic_DNA"/>
</dbReference>
<protein>
    <submittedName>
        <fullName evidence="1">Uncharacterized protein</fullName>
    </submittedName>
</protein>